<dbReference type="PROSITE" id="PS01292">
    <property type="entry name" value="UPF0036"/>
    <property type="match status" value="1"/>
</dbReference>
<evidence type="ECO:0000313" key="8">
    <source>
        <dbReference type="Proteomes" id="UP000070053"/>
    </source>
</evidence>
<dbReference type="AlphaFoldDB" id="A0A139PJX2"/>
<dbReference type="InterPro" id="IPR055132">
    <property type="entry name" value="RNase_J_b_CASP"/>
</dbReference>
<sequence length="301" mass="32870">MEKAIVNGIELGYIKAPKGTFIEPNEIKDYPAGEVLILCTGSQGEPMAALSRIANGTHRQVQLQPGDTVIFSSSPIPGNTTSVNKLINIISEAGVEVIHGKINNIHTSGHGGQQEQKLMLRLIKPKYFMPVHGEYRMQKVHAGLAVDTGVEKDNIFIMSNGDVLALTANSARIAGHFNAQDIYVDGNRIGEIGAAVLKDRRDLSEDGVVLAVATVDFKSKMILSGPDILSRGFVYMRESGDLIRQSQRILFNAIRIALKNKDASIQSVNGAIVNAIRPFLYENTEREPIIIPMILTPDEEE</sequence>
<evidence type="ECO:0000256" key="1">
    <source>
        <dbReference type="ARBA" id="ARBA00022723"/>
    </source>
</evidence>
<evidence type="ECO:0000259" key="5">
    <source>
        <dbReference type="Pfam" id="PF17770"/>
    </source>
</evidence>
<evidence type="ECO:0000259" key="6">
    <source>
        <dbReference type="Pfam" id="PF22505"/>
    </source>
</evidence>
<proteinExistence type="predicted"/>
<dbReference type="InterPro" id="IPR041636">
    <property type="entry name" value="RNase_J_C"/>
</dbReference>
<dbReference type="Gene3D" id="3.40.50.10710">
    <property type="entry name" value="Metallo-hydrolase/oxidoreductase"/>
    <property type="match status" value="1"/>
</dbReference>
<dbReference type="SUPFAM" id="SSF56281">
    <property type="entry name" value="Metallo-hydrolase/oxidoreductase"/>
    <property type="match status" value="1"/>
</dbReference>
<dbReference type="InterPro" id="IPR011108">
    <property type="entry name" value="RMMBL"/>
</dbReference>
<dbReference type="InterPro" id="IPR036866">
    <property type="entry name" value="RibonucZ/Hydroxyglut_hydro"/>
</dbReference>
<dbReference type="Gene3D" id="3.60.15.10">
    <property type="entry name" value="Ribonuclease Z/Hydroxyacylglutathione hydrolase-like"/>
    <property type="match status" value="1"/>
</dbReference>
<feature type="domain" description="Ribonuclease J beta-CASP" evidence="6">
    <location>
        <begin position="1"/>
        <end position="89"/>
    </location>
</feature>
<keyword evidence="3" id="KW-0862">Zinc</keyword>
<dbReference type="EMBL" id="LQZP01000292">
    <property type="protein sequence ID" value="KXT90549.1"/>
    <property type="molecule type" value="Genomic_DNA"/>
</dbReference>
<dbReference type="Pfam" id="PF22505">
    <property type="entry name" value="RNase_J_b_CASP"/>
    <property type="match status" value="1"/>
</dbReference>
<evidence type="ECO:0000313" key="7">
    <source>
        <dbReference type="EMBL" id="KXT90549.1"/>
    </source>
</evidence>
<dbReference type="GO" id="GO:0046872">
    <property type="term" value="F:metal ion binding"/>
    <property type="evidence" value="ECO:0007669"/>
    <property type="project" value="UniProtKB-KW"/>
</dbReference>
<organism evidence="7 8">
    <name type="scientific">Streptococcus oralis</name>
    <dbReference type="NCBI Taxonomy" id="1303"/>
    <lineage>
        <taxon>Bacteria</taxon>
        <taxon>Bacillati</taxon>
        <taxon>Bacillota</taxon>
        <taxon>Bacilli</taxon>
        <taxon>Lactobacillales</taxon>
        <taxon>Streptococcaceae</taxon>
        <taxon>Streptococcus</taxon>
    </lineage>
</organism>
<dbReference type="Gene3D" id="3.10.20.580">
    <property type="match status" value="1"/>
</dbReference>
<dbReference type="GO" id="GO:0016787">
    <property type="term" value="F:hydrolase activity"/>
    <property type="evidence" value="ECO:0007669"/>
    <property type="project" value="UniProtKB-KW"/>
</dbReference>
<dbReference type="InterPro" id="IPR042173">
    <property type="entry name" value="RNase_J_2"/>
</dbReference>
<protein>
    <submittedName>
        <fullName evidence="7">Zn-dependent hydrolase, RNA-metabolising</fullName>
    </submittedName>
</protein>
<dbReference type="InterPro" id="IPR001587">
    <property type="entry name" value="RNase_J_CS"/>
</dbReference>
<dbReference type="PANTHER" id="PTHR43694">
    <property type="entry name" value="RIBONUCLEASE J"/>
    <property type="match status" value="1"/>
</dbReference>
<dbReference type="PANTHER" id="PTHR43694:SF1">
    <property type="entry name" value="RIBONUCLEASE J"/>
    <property type="match status" value="1"/>
</dbReference>
<evidence type="ECO:0000259" key="4">
    <source>
        <dbReference type="Pfam" id="PF07521"/>
    </source>
</evidence>
<feature type="domain" description="Zn-dependent metallo-hydrolase RNA specificity" evidence="4">
    <location>
        <begin position="98"/>
        <end position="151"/>
    </location>
</feature>
<keyword evidence="1" id="KW-0479">Metal-binding</keyword>
<evidence type="ECO:0000256" key="2">
    <source>
        <dbReference type="ARBA" id="ARBA00022801"/>
    </source>
</evidence>
<gene>
    <name evidence="7" type="ORF">SORDD21_01172</name>
</gene>
<dbReference type="Proteomes" id="UP000070053">
    <property type="component" value="Unassembled WGS sequence"/>
</dbReference>
<accession>A0A139PJX2</accession>
<keyword evidence="2 7" id="KW-0378">Hydrolase</keyword>
<dbReference type="Pfam" id="PF17770">
    <property type="entry name" value="RNase_J_C"/>
    <property type="match status" value="1"/>
</dbReference>
<feature type="domain" description="Ribonuclease J C-terminal" evidence="5">
    <location>
        <begin position="196"/>
        <end position="295"/>
    </location>
</feature>
<comment type="caution">
    <text evidence="7">The sequence shown here is derived from an EMBL/GenBank/DDBJ whole genome shotgun (WGS) entry which is preliminary data.</text>
</comment>
<name>A0A139PJX2_STROR</name>
<dbReference type="Pfam" id="PF07521">
    <property type="entry name" value="RMMBL"/>
    <property type="match status" value="1"/>
</dbReference>
<dbReference type="PATRIC" id="fig|1303.81.peg.1427"/>
<reference evidence="7 8" key="1">
    <citation type="submission" date="2016-01" db="EMBL/GenBank/DDBJ databases">
        <title>Highly variable Streptococcus oralis are common among viridans streptococci isolated from primates.</title>
        <authorList>
            <person name="Denapaite D."/>
            <person name="Rieger M."/>
            <person name="Koendgen S."/>
            <person name="Brueckner R."/>
            <person name="Ochigava I."/>
            <person name="Kappeler P."/>
            <person name="Maetz-Rensing K."/>
            <person name="Leendertz F."/>
            <person name="Hakenbeck R."/>
        </authorList>
    </citation>
    <scope>NUCLEOTIDE SEQUENCE [LARGE SCALE GENOMIC DNA]</scope>
    <source>
        <strain evidence="7 8">DD21</strain>
    </source>
</reference>
<evidence type="ECO:0000256" key="3">
    <source>
        <dbReference type="ARBA" id="ARBA00022833"/>
    </source>
</evidence>